<reference evidence="2 3" key="1">
    <citation type="submission" date="2019-06" db="EMBL/GenBank/DDBJ databases">
        <title>A chromosome-scale genome assembly of the European perch, Perca fluviatilis.</title>
        <authorList>
            <person name="Roques C."/>
            <person name="Zahm M."/>
            <person name="Cabau C."/>
            <person name="Klopp C."/>
            <person name="Bouchez O."/>
            <person name="Donnadieu C."/>
            <person name="Kuhl H."/>
            <person name="Gislard M."/>
            <person name="Guendouz S."/>
            <person name="Journot L."/>
            <person name="Haffray P."/>
            <person name="Bestin A."/>
            <person name="Morvezen R."/>
            <person name="Feron R."/>
            <person name="Wen M."/>
            <person name="Jouanno E."/>
            <person name="Herpin A."/>
            <person name="Schartl M."/>
            <person name="Postlethwait J."/>
            <person name="Schaerlinger B."/>
            <person name="Chardard D."/>
            <person name="Lecocq T."/>
            <person name="Poncet C."/>
            <person name="Jaffrelo L."/>
            <person name="Lampietro C."/>
            <person name="Guiguen Y."/>
        </authorList>
    </citation>
    <scope>NUCLEOTIDE SEQUENCE [LARGE SCALE GENOMIC DNA]</scope>
    <source>
        <tissue evidence="2">Blood</tissue>
    </source>
</reference>
<evidence type="ECO:0000313" key="3">
    <source>
        <dbReference type="Proteomes" id="UP000465112"/>
    </source>
</evidence>
<evidence type="ECO:0000256" key="1">
    <source>
        <dbReference type="SAM" id="Phobius"/>
    </source>
</evidence>
<accession>A0A6A5F5H7</accession>
<feature type="transmembrane region" description="Helical" evidence="1">
    <location>
        <begin position="7"/>
        <end position="26"/>
    </location>
</feature>
<sequence>MGLRRDIFVAVVIHCLDWEILASMFITGHRTVIHKLVSNILDKVSITELRPKVSANMYLTWHRILLFRNVTHSTNPYIVIVRVHTIIPYISGVKIIILKGKKIFSAIKLHHTLQ</sequence>
<feature type="transmembrane region" description="Helical" evidence="1">
    <location>
        <begin position="77"/>
        <end position="98"/>
    </location>
</feature>
<dbReference type="AlphaFoldDB" id="A0A6A5F5H7"/>
<protein>
    <submittedName>
        <fullName evidence="2">Uncharacterized protein</fullName>
    </submittedName>
</protein>
<keyword evidence="1" id="KW-0472">Membrane</keyword>
<name>A0A6A5F5H7_PERFL</name>
<keyword evidence="3" id="KW-1185">Reference proteome</keyword>
<evidence type="ECO:0000313" key="2">
    <source>
        <dbReference type="EMBL" id="KAF1384263.1"/>
    </source>
</evidence>
<proteinExistence type="predicted"/>
<gene>
    <name evidence="2" type="ORF">PFLUV_G00116530</name>
</gene>
<dbReference type="Proteomes" id="UP000465112">
    <property type="component" value="Chromosome 10"/>
</dbReference>
<comment type="caution">
    <text evidence="2">The sequence shown here is derived from an EMBL/GenBank/DDBJ whole genome shotgun (WGS) entry which is preliminary data.</text>
</comment>
<keyword evidence="1" id="KW-1133">Transmembrane helix</keyword>
<organism evidence="2 3">
    <name type="scientific">Perca fluviatilis</name>
    <name type="common">European perch</name>
    <dbReference type="NCBI Taxonomy" id="8168"/>
    <lineage>
        <taxon>Eukaryota</taxon>
        <taxon>Metazoa</taxon>
        <taxon>Chordata</taxon>
        <taxon>Craniata</taxon>
        <taxon>Vertebrata</taxon>
        <taxon>Euteleostomi</taxon>
        <taxon>Actinopterygii</taxon>
        <taxon>Neopterygii</taxon>
        <taxon>Teleostei</taxon>
        <taxon>Neoteleostei</taxon>
        <taxon>Acanthomorphata</taxon>
        <taxon>Eupercaria</taxon>
        <taxon>Perciformes</taxon>
        <taxon>Percoidei</taxon>
        <taxon>Percidae</taxon>
        <taxon>Percinae</taxon>
        <taxon>Perca</taxon>
    </lineage>
</organism>
<keyword evidence="1" id="KW-0812">Transmembrane</keyword>
<dbReference type="EMBL" id="VHII01000010">
    <property type="protein sequence ID" value="KAF1384263.1"/>
    <property type="molecule type" value="Genomic_DNA"/>
</dbReference>